<accession>A0AAT9J926</accession>
<dbReference type="PROSITE" id="PS50943">
    <property type="entry name" value="HTH_CROC1"/>
    <property type="match status" value="1"/>
</dbReference>
<dbReference type="InterPro" id="IPR010982">
    <property type="entry name" value="Lambda_DNA-bd_dom_sf"/>
</dbReference>
<dbReference type="Pfam" id="PF13443">
    <property type="entry name" value="HTH_26"/>
    <property type="match status" value="1"/>
</dbReference>
<dbReference type="CDD" id="cd00093">
    <property type="entry name" value="HTH_XRE"/>
    <property type="match status" value="1"/>
</dbReference>
<reference evidence="3" key="1">
    <citation type="journal article" date="2023" name="Microbiome">
        <title>Phages are unrecognized players in the ecology of the oral pathogen Porphyromonas gingivalis.</title>
        <authorList>
            <person name="Matrishin C.B."/>
            <person name="Haase E.M."/>
            <person name="Dewhirst F.E."/>
            <person name="Mark Welch J.L."/>
            <person name="Miranda-Sanchez F."/>
            <person name="Chen T."/>
            <person name="MacFarland D.C."/>
            <person name="Kauffman K.M."/>
        </authorList>
    </citation>
    <scope>NUCLEOTIDE SEQUENCE</scope>
</reference>
<dbReference type="Gene3D" id="1.10.260.40">
    <property type="entry name" value="lambda repressor-like DNA-binding domains"/>
    <property type="match status" value="1"/>
</dbReference>
<dbReference type="PANTHER" id="PTHR46797">
    <property type="entry name" value="HTH-TYPE TRANSCRIPTIONAL REGULATOR"/>
    <property type="match status" value="1"/>
</dbReference>
<reference evidence="3" key="2">
    <citation type="submission" date="2024-05" db="EMBL/GenBank/DDBJ databases">
        <authorList>
            <person name="Matrishin C.B."/>
            <person name="Kauffman K.M."/>
        </authorList>
    </citation>
    <scope>NUCLEOTIDE SEQUENCE</scope>
</reference>
<dbReference type="PANTHER" id="PTHR46797:SF1">
    <property type="entry name" value="METHYLPHOSPHONATE SYNTHASE"/>
    <property type="match status" value="1"/>
</dbReference>
<proteinExistence type="predicted"/>
<dbReference type="InterPro" id="IPR001387">
    <property type="entry name" value="Cro/C1-type_HTH"/>
</dbReference>
<dbReference type="SUPFAM" id="SSF47413">
    <property type="entry name" value="lambda repressor-like DNA-binding domains"/>
    <property type="match status" value="1"/>
</dbReference>
<keyword evidence="1" id="KW-0238">DNA-binding</keyword>
<evidence type="ECO:0000256" key="1">
    <source>
        <dbReference type="ARBA" id="ARBA00023125"/>
    </source>
</evidence>
<sequence length="101" mass="11499">MDIDRIIARIRELMDRRGMQITTLADRAGIARPAVSRLLGGKVKNPTLDTLDNIAKALEVPTRELFPPESTEIRGYIEMDEKVIVVKSRADLKRIIEEQQE</sequence>
<organism evidence="3">
    <name type="scientific">Porphyromonas phage phage026a_KCOM2802</name>
    <dbReference type="NCBI Taxonomy" id="3154116"/>
    <lineage>
        <taxon>Viruses</taxon>
        <taxon>Duplodnaviria</taxon>
        <taxon>Heunggongvirae</taxon>
        <taxon>Uroviricota</taxon>
        <taxon>Caudoviricetes</taxon>
        <taxon>Nixviridae</taxon>
        <taxon>Excelsiorvirus</taxon>
        <taxon>Excelsiorvirus pging00S</taxon>
    </lineage>
</organism>
<evidence type="ECO:0000259" key="2">
    <source>
        <dbReference type="PROSITE" id="PS50943"/>
    </source>
</evidence>
<dbReference type="EMBL" id="BK068107">
    <property type="protein sequence ID" value="DBA56008.1"/>
    <property type="molecule type" value="Genomic_DNA"/>
</dbReference>
<evidence type="ECO:0000313" key="3">
    <source>
        <dbReference type="EMBL" id="DBA56008.1"/>
    </source>
</evidence>
<name>A0AAT9J926_9CAUD</name>
<dbReference type="GO" id="GO:0003677">
    <property type="term" value="F:DNA binding"/>
    <property type="evidence" value="ECO:0007669"/>
    <property type="project" value="UniProtKB-KW"/>
</dbReference>
<dbReference type="GO" id="GO:0003700">
    <property type="term" value="F:DNA-binding transcription factor activity"/>
    <property type="evidence" value="ECO:0007669"/>
    <property type="project" value="TreeGrafter"/>
</dbReference>
<dbReference type="SMART" id="SM00530">
    <property type="entry name" value="HTH_XRE"/>
    <property type="match status" value="1"/>
</dbReference>
<feature type="domain" description="HTH cro/C1-type" evidence="2">
    <location>
        <begin position="10"/>
        <end position="65"/>
    </location>
</feature>
<protein>
    <submittedName>
        <fullName evidence="3">CI-like repressor</fullName>
    </submittedName>
</protein>
<dbReference type="InterPro" id="IPR050807">
    <property type="entry name" value="TransReg_Diox_bact_type"/>
</dbReference>